<feature type="compositionally biased region" description="Low complexity" evidence="2">
    <location>
        <begin position="87"/>
        <end position="117"/>
    </location>
</feature>
<feature type="region of interest" description="Disordered" evidence="2">
    <location>
        <begin position="511"/>
        <end position="549"/>
    </location>
</feature>
<feature type="region of interest" description="Disordered" evidence="2">
    <location>
        <begin position="327"/>
        <end position="377"/>
    </location>
</feature>
<feature type="compositionally biased region" description="Basic and acidic residues" evidence="2">
    <location>
        <begin position="459"/>
        <end position="468"/>
    </location>
</feature>
<dbReference type="EMBL" id="BLBS01000016">
    <property type="protein sequence ID" value="GET86831.1"/>
    <property type="molecule type" value="Genomic_DNA"/>
</dbReference>
<feature type="region of interest" description="Disordered" evidence="2">
    <location>
        <begin position="75"/>
        <end position="117"/>
    </location>
</feature>
<feature type="compositionally biased region" description="Low complexity" evidence="2">
    <location>
        <begin position="940"/>
        <end position="958"/>
    </location>
</feature>
<feature type="region of interest" description="Disordered" evidence="2">
    <location>
        <begin position="909"/>
        <end position="964"/>
    </location>
</feature>
<evidence type="ECO:0000256" key="1">
    <source>
        <dbReference type="SAM" id="Coils"/>
    </source>
</evidence>
<dbReference type="OrthoDB" id="267782at2759"/>
<name>A0A640KCC1_LEITA</name>
<gene>
    <name evidence="3" type="ORF">LtaPh_1210200</name>
</gene>
<feature type="region of interest" description="Disordered" evidence="2">
    <location>
        <begin position="279"/>
        <end position="309"/>
    </location>
</feature>
<feature type="compositionally biased region" description="Polar residues" evidence="2">
    <location>
        <begin position="868"/>
        <end position="879"/>
    </location>
</feature>
<evidence type="ECO:0000313" key="4">
    <source>
        <dbReference type="Proteomes" id="UP000419144"/>
    </source>
</evidence>
<feature type="compositionally biased region" description="Polar residues" evidence="2">
    <location>
        <begin position="26"/>
        <end position="41"/>
    </location>
</feature>
<feature type="region of interest" description="Disordered" evidence="2">
    <location>
        <begin position="799"/>
        <end position="880"/>
    </location>
</feature>
<feature type="region of interest" description="Disordered" evidence="2">
    <location>
        <begin position="430"/>
        <end position="490"/>
    </location>
</feature>
<reference evidence="3" key="1">
    <citation type="submission" date="2019-11" db="EMBL/GenBank/DDBJ databases">
        <title>Leishmania tarentolae CDS.</title>
        <authorList>
            <person name="Goto Y."/>
            <person name="Yamagishi J."/>
        </authorList>
    </citation>
    <scope>NUCLEOTIDE SEQUENCE [LARGE SCALE GENOMIC DNA]</scope>
    <source>
        <strain evidence="3">Parrot Tar II</strain>
    </source>
</reference>
<accession>A0A640KCC1</accession>
<feature type="region of interest" description="Disordered" evidence="2">
    <location>
        <begin position="1"/>
        <end position="54"/>
    </location>
</feature>
<keyword evidence="1" id="KW-0175">Coiled coil</keyword>
<feature type="region of interest" description="Disordered" evidence="2">
    <location>
        <begin position="685"/>
        <end position="710"/>
    </location>
</feature>
<keyword evidence="4" id="KW-1185">Reference proteome</keyword>
<feature type="compositionally biased region" description="Polar residues" evidence="2">
    <location>
        <begin position="436"/>
        <end position="450"/>
    </location>
</feature>
<organism evidence="3 4">
    <name type="scientific">Leishmania tarentolae</name>
    <name type="common">Sauroleishmania tarentolae</name>
    <dbReference type="NCBI Taxonomy" id="5689"/>
    <lineage>
        <taxon>Eukaryota</taxon>
        <taxon>Discoba</taxon>
        <taxon>Euglenozoa</taxon>
        <taxon>Kinetoplastea</taxon>
        <taxon>Metakinetoplastina</taxon>
        <taxon>Trypanosomatida</taxon>
        <taxon>Trypanosomatidae</taxon>
        <taxon>Leishmaniinae</taxon>
        <taxon>Leishmania</taxon>
        <taxon>lizard Leishmania</taxon>
    </lineage>
</organism>
<feature type="compositionally biased region" description="Polar residues" evidence="2">
    <location>
        <begin position="511"/>
        <end position="521"/>
    </location>
</feature>
<dbReference type="VEuPathDB" id="TriTrypDB:LtaPh_1210200"/>
<evidence type="ECO:0000313" key="3">
    <source>
        <dbReference type="EMBL" id="GET86831.1"/>
    </source>
</evidence>
<feature type="coiled-coil region" evidence="1">
    <location>
        <begin position="881"/>
        <end position="908"/>
    </location>
</feature>
<feature type="compositionally biased region" description="Low complexity" evidence="2">
    <location>
        <begin position="279"/>
        <end position="288"/>
    </location>
</feature>
<evidence type="ECO:0000256" key="2">
    <source>
        <dbReference type="SAM" id="MobiDB-lite"/>
    </source>
</evidence>
<feature type="compositionally biased region" description="Polar residues" evidence="2">
    <location>
        <begin position="364"/>
        <end position="374"/>
    </location>
</feature>
<sequence length="1010" mass="103133">MSHPYATNEPQGGVGNDTPDIEVSDYSPSSGTRAPVSTSVPLLQDHADGNINAHSSSTSCIVEKKTLYDNTEVIHGRDEDDMGTVVSHSPDVSSPSSSSCCNASSMPPSRFPSRSSSCSSATSSSLISASDCSSGLSENAGLVTDGAGTARLGQSYYLHQVHQHGQHPQYEGHCSDTRHVVHDDTDRSLAASASRRAQTSELTRFTSVLAGGRRCGDSDGHGTALVGTCDPIDGELEDSLSRTQDVAWWRRSCAAAASVTVGSMPTAVFDVHPYCCSSNSPQSPLQSQERGAGIDSAHRDVAASPHGVAPPASSAILPCMATPSGTLVASPTPLPPPHPRRSSSAQHIPSKAFSKEATGGAPCSSKSHYANQASRKGGVSGSFSIPAVLDGSVQLQQSRSTGCSTQQTKYGALCRSFSFTSGVPPMSASIDEVASPSGSRAASPVVTATASLGGPRTSRTGERQHERTASIASSAHSASSSVRPSVPLPPSHVGMASNMMATVWVDLPLSQSGSRSATPLNSGDPYAQPRRRRTTPRRCSEPPSPATSTLAASVASSLDGAGYMSSATGGAPASAHRLLVTVSTQTDNDPGTMEDCTTPVSLPRRLYAKSFSHSPYAAKASGGERCGGSVHQYNLNSPFGVEGTAVATAASVSSTSAEVSQHSLLGSVADVCLEDCACQAVHDADSPHRAQPSTAGDVTPAAVPKGSTSLSIDAIRKVDNPGEGESLPKGSAEPPGAVYVYPTLRVDVPPLQRGTKDAAAPVDIFAPTVSTIDAPAFAPTSPGKLPVPTPFVTELSGVVPTPLPESETGASPVGSIPPPTTTRGASDGTEALTSLTSAGGEGKRGGSGGELSAGCGARAPLEEGGGSSDPQTLSPSQSDEVGRLRAELATMRLQYEEVLQQLRQIQESTAATGPAAGSREPPPAPAALNVGQGGGREAVLSTTSPSLLTASPSSSSRSGAIQSRCSARENICADTVSFVSSNSDESAEDATTTLDHVRAALQRARQRATT</sequence>
<dbReference type="AlphaFoldDB" id="A0A640KCC1"/>
<dbReference type="Proteomes" id="UP000419144">
    <property type="component" value="Unassembled WGS sequence"/>
</dbReference>
<proteinExistence type="predicted"/>
<comment type="caution">
    <text evidence="3">The sequence shown here is derived from an EMBL/GenBank/DDBJ whole genome shotgun (WGS) entry which is preliminary data.</text>
</comment>
<feature type="compositionally biased region" description="Low complexity" evidence="2">
    <location>
        <begin position="469"/>
        <end position="485"/>
    </location>
</feature>
<protein>
    <submittedName>
        <fullName evidence="3">Uncharacterized protein</fullName>
    </submittedName>
</protein>